<dbReference type="EMBL" id="MEHD01000040">
    <property type="protein sequence ID" value="ODR49037.1"/>
    <property type="molecule type" value="Genomic_DNA"/>
</dbReference>
<comment type="similarity">
    <text evidence="1">Belongs to the glycosyltransferase 2 family.</text>
</comment>
<gene>
    <name evidence="3" type="ORF">BEI63_24630</name>
</gene>
<dbReference type="Proteomes" id="UP000094869">
    <property type="component" value="Unassembled WGS sequence"/>
</dbReference>
<dbReference type="Pfam" id="PF00535">
    <property type="entry name" value="Glycos_transf_2"/>
    <property type="match status" value="1"/>
</dbReference>
<dbReference type="SUPFAM" id="SSF53448">
    <property type="entry name" value="Nucleotide-diphospho-sugar transferases"/>
    <property type="match status" value="1"/>
</dbReference>
<evidence type="ECO:0000256" key="1">
    <source>
        <dbReference type="ARBA" id="ARBA00006739"/>
    </source>
</evidence>
<dbReference type="InterPro" id="IPR050834">
    <property type="entry name" value="Glycosyltransf_2"/>
</dbReference>
<organism evidence="3 4">
    <name type="scientific">Eisenbergiella tayi</name>
    <dbReference type="NCBI Taxonomy" id="1432052"/>
    <lineage>
        <taxon>Bacteria</taxon>
        <taxon>Bacillati</taxon>
        <taxon>Bacillota</taxon>
        <taxon>Clostridia</taxon>
        <taxon>Lachnospirales</taxon>
        <taxon>Lachnospiraceae</taxon>
        <taxon>Eisenbergiella</taxon>
    </lineage>
</organism>
<feature type="domain" description="Glycosyltransferase 2-like" evidence="2">
    <location>
        <begin position="7"/>
        <end position="140"/>
    </location>
</feature>
<reference evidence="3 4" key="1">
    <citation type="submission" date="2016-08" db="EMBL/GenBank/DDBJ databases">
        <title>Characterization of Isolates of Eisenbergiella tayi Derived from Blood Cultures, Using Whole Genome Sequencing.</title>
        <authorList>
            <person name="Bernier A.-M."/>
            <person name="Burdz T."/>
            <person name="Wiebe D."/>
            <person name="Bernard K."/>
        </authorList>
    </citation>
    <scope>NUCLEOTIDE SEQUENCE [LARGE SCALE GENOMIC DNA]</scope>
    <source>
        <strain evidence="3 4">NML120146</strain>
    </source>
</reference>
<evidence type="ECO:0000313" key="4">
    <source>
        <dbReference type="Proteomes" id="UP000094869"/>
    </source>
</evidence>
<dbReference type="PANTHER" id="PTHR43685:SF11">
    <property type="entry name" value="GLYCOSYLTRANSFERASE TAGX-RELATED"/>
    <property type="match status" value="1"/>
</dbReference>
<proteinExistence type="inferred from homology"/>
<dbReference type="RefSeq" id="WP_069409308.1">
    <property type="nucleotide sequence ID" value="NZ_DAWDRA010000172.1"/>
</dbReference>
<dbReference type="InterPro" id="IPR029044">
    <property type="entry name" value="Nucleotide-diphossugar_trans"/>
</dbReference>
<sequence>MAHLFFSIVVVSLNPGDKLFSTLQSILDQDYGNFEIIIKDGGSTDGSVQRLFGEGTERKIPADSRIRFFQEPDSGIYDGMNQAVQKVQGRYVLFLNCGDRFFDRSVLSDAASFMEKQESTEVGRGRSYIFYGDQFNQQQNSPVHSAPVMNDFTCYRNVPCHQVCFYDAQLFAQRGYDTDYRVRADYEHFLYCIYDKNARAVYMPVTVAFYEGGGFSETKENRKRSALEHKVITRYYQGWGKSTWFAFLMLVSLAPLRTWIAENPALAGVYNKVKSAVYGRRK</sequence>
<keyword evidence="4" id="KW-1185">Reference proteome</keyword>
<comment type="caution">
    <text evidence="3">The sequence shown here is derived from an EMBL/GenBank/DDBJ whole genome shotgun (WGS) entry which is preliminary data.</text>
</comment>
<protein>
    <recommendedName>
        <fullName evidence="2">Glycosyltransferase 2-like domain-containing protein</fullName>
    </recommendedName>
</protein>
<dbReference type="Gene3D" id="3.90.550.10">
    <property type="entry name" value="Spore Coat Polysaccharide Biosynthesis Protein SpsA, Chain A"/>
    <property type="match status" value="1"/>
</dbReference>
<dbReference type="InterPro" id="IPR001173">
    <property type="entry name" value="Glyco_trans_2-like"/>
</dbReference>
<name>A0ABX3AA78_9FIRM</name>
<dbReference type="PANTHER" id="PTHR43685">
    <property type="entry name" value="GLYCOSYLTRANSFERASE"/>
    <property type="match status" value="1"/>
</dbReference>
<evidence type="ECO:0000259" key="2">
    <source>
        <dbReference type="Pfam" id="PF00535"/>
    </source>
</evidence>
<accession>A0ABX3AA78</accession>
<evidence type="ECO:0000313" key="3">
    <source>
        <dbReference type="EMBL" id="ODR49037.1"/>
    </source>
</evidence>